<feature type="compositionally biased region" description="Basic and acidic residues" evidence="1">
    <location>
        <begin position="182"/>
        <end position="191"/>
    </location>
</feature>
<dbReference type="RefSeq" id="WP_231498302.1">
    <property type="nucleotide sequence ID" value="NZ_BAAAUZ010000071.1"/>
</dbReference>
<accession>A0A9W6L4Z3</accession>
<feature type="region of interest" description="Disordered" evidence="1">
    <location>
        <begin position="86"/>
        <end position="136"/>
    </location>
</feature>
<dbReference type="SUPFAM" id="SSF53300">
    <property type="entry name" value="vWA-like"/>
    <property type="match status" value="1"/>
</dbReference>
<dbReference type="Gene3D" id="3.40.50.410">
    <property type="entry name" value="von Willebrand factor, type A domain"/>
    <property type="match status" value="1"/>
</dbReference>
<proteinExistence type="predicted"/>
<dbReference type="PANTHER" id="PTHR39338">
    <property type="entry name" value="BLL5662 PROTEIN-RELATED"/>
    <property type="match status" value="1"/>
</dbReference>
<dbReference type="PANTHER" id="PTHR39338:SF6">
    <property type="entry name" value="BLL5662 PROTEIN"/>
    <property type="match status" value="1"/>
</dbReference>
<feature type="compositionally biased region" description="Acidic residues" evidence="1">
    <location>
        <begin position="119"/>
        <end position="128"/>
    </location>
</feature>
<reference evidence="3" key="1">
    <citation type="journal article" date="2014" name="Int. J. Syst. Evol. Microbiol.">
        <title>Complete genome sequence of Corynebacterium casei LMG S-19264T (=DSM 44701T), isolated from a smear-ripened cheese.</title>
        <authorList>
            <consortium name="US DOE Joint Genome Institute (JGI-PGF)"/>
            <person name="Walter F."/>
            <person name="Albersmeier A."/>
            <person name="Kalinowski J."/>
            <person name="Ruckert C."/>
        </authorList>
    </citation>
    <scope>NUCLEOTIDE SEQUENCE</scope>
    <source>
        <strain evidence="3">VKM Ac-1069</strain>
    </source>
</reference>
<dbReference type="SMART" id="SM00327">
    <property type="entry name" value="VWA"/>
    <property type="match status" value="1"/>
</dbReference>
<dbReference type="InterPro" id="IPR036465">
    <property type="entry name" value="vWFA_dom_sf"/>
</dbReference>
<evidence type="ECO:0000313" key="3">
    <source>
        <dbReference type="EMBL" id="GLL13757.1"/>
    </source>
</evidence>
<evidence type="ECO:0000256" key="1">
    <source>
        <dbReference type="SAM" id="MobiDB-lite"/>
    </source>
</evidence>
<dbReference type="Pfam" id="PF05762">
    <property type="entry name" value="VWA_CoxE"/>
    <property type="match status" value="1"/>
</dbReference>
<dbReference type="InterPro" id="IPR008912">
    <property type="entry name" value="Uncharacterised_CoxE"/>
</dbReference>
<reference evidence="3" key="2">
    <citation type="submission" date="2023-01" db="EMBL/GenBank/DDBJ databases">
        <authorList>
            <person name="Sun Q."/>
            <person name="Evtushenko L."/>
        </authorList>
    </citation>
    <scope>NUCLEOTIDE SEQUENCE</scope>
    <source>
        <strain evidence="3">VKM Ac-1069</strain>
    </source>
</reference>
<sequence>MQYPSAVPDTGPAPDADPFPGLVGFTAALRAAGVPMTTDRVAAFTEALDTLDVTSRTQTYWAGRLTLCSDPDDIRRYDAAFAAWFDPAQGPRSPAPGDRPPPPPTLRSLMPARDRGAESGEDEEEDDSPVVRATATGAEVLRTRDLGELGPLEREHLRRLLALLRPDPPTRASRRRGPSRHGSPDPRRTLRAALRNEGEIGALYRRAPTRRPRKVVLLIDVSGSMEPYADALLRFAHVVVRRSPRSTEVFTLGTRLTRVTRELRQRDAERALREASRAIPDWSGGTRLGEAVQAFVDRWGQRGAARRAVVVVFSDGWERGEPDLLGRQVQRLSRLAHKVVWVNPHAGKEGYAPVQGGIVAVLPHLDQLLAGHSLETLERLLAVMRDA</sequence>
<dbReference type="CDD" id="cd00198">
    <property type="entry name" value="vWFA"/>
    <property type="match status" value="1"/>
</dbReference>
<evidence type="ECO:0000313" key="4">
    <source>
        <dbReference type="Proteomes" id="UP001143463"/>
    </source>
</evidence>
<feature type="domain" description="VWFA" evidence="2">
    <location>
        <begin position="212"/>
        <end position="378"/>
    </location>
</feature>
<dbReference type="InterPro" id="IPR011195">
    <property type="entry name" value="UCP010256"/>
</dbReference>
<protein>
    <submittedName>
        <fullName evidence="3">VWA domain-containing protein</fullName>
    </submittedName>
</protein>
<keyword evidence="4" id="KW-1185">Reference proteome</keyword>
<dbReference type="PIRSF" id="PIRSF010256">
    <property type="entry name" value="CoxE_vWa"/>
    <property type="match status" value="1"/>
</dbReference>
<feature type="region of interest" description="Disordered" evidence="1">
    <location>
        <begin position="161"/>
        <end position="191"/>
    </location>
</feature>
<dbReference type="EMBL" id="BSFQ01000024">
    <property type="protein sequence ID" value="GLL13757.1"/>
    <property type="molecule type" value="Genomic_DNA"/>
</dbReference>
<evidence type="ECO:0000259" key="2">
    <source>
        <dbReference type="SMART" id="SM00327"/>
    </source>
</evidence>
<gene>
    <name evidence="3" type="ORF">GCM10017577_49010</name>
</gene>
<dbReference type="Proteomes" id="UP001143463">
    <property type="component" value="Unassembled WGS sequence"/>
</dbReference>
<dbReference type="InterPro" id="IPR002035">
    <property type="entry name" value="VWF_A"/>
</dbReference>
<organism evidence="3 4">
    <name type="scientific">Pseudonocardia halophobica</name>
    <dbReference type="NCBI Taxonomy" id="29401"/>
    <lineage>
        <taxon>Bacteria</taxon>
        <taxon>Bacillati</taxon>
        <taxon>Actinomycetota</taxon>
        <taxon>Actinomycetes</taxon>
        <taxon>Pseudonocardiales</taxon>
        <taxon>Pseudonocardiaceae</taxon>
        <taxon>Pseudonocardia</taxon>
    </lineage>
</organism>
<feature type="compositionally biased region" description="Pro residues" evidence="1">
    <location>
        <begin position="93"/>
        <end position="105"/>
    </location>
</feature>
<name>A0A9W6L4Z3_9PSEU</name>
<dbReference type="AlphaFoldDB" id="A0A9W6L4Z3"/>
<comment type="caution">
    <text evidence="3">The sequence shown here is derived from an EMBL/GenBank/DDBJ whole genome shotgun (WGS) entry which is preliminary data.</text>
</comment>